<keyword evidence="1" id="KW-0812">Transmembrane</keyword>
<name>A0A2P5CYR7_TREOI</name>
<evidence type="ECO:0000313" key="3">
    <source>
        <dbReference type="Proteomes" id="UP000237000"/>
    </source>
</evidence>
<organism evidence="2 3">
    <name type="scientific">Trema orientale</name>
    <name type="common">Charcoal tree</name>
    <name type="synonym">Celtis orientalis</name>
    <dbReference type="NCBI Taxonomy" id="63057"/>
    <lineage>
        <taxon>Eukaryota</taxon>
        <taxon>Viridiplantae</taxon>
        <taxon>Streptophyta</taxon>
        <taxon>Embryophyta</taxon>
        <taxon>Tracheophyta</taxon>
        <taxon>Spermatophyta</taxon>
        <taxon>Magnoliopsida</taxon>
        <taxon>eudicotyledons</taxon>
        <taxon>Gunneridae</taxon>
        <taxon>Pentapetalae</taxon>
        <taxon>rosids</taxon>
        <taxon>fabids</taxon>
        <taxon>Rosales</taxon>
        <taxon>Cannabaceae</taxon>
        <taxon>Trema</taxon>
    </lineage>
</organism>
<comment type="caution">
    <text evidence="2">The sequence shown here is derived from an EMBL/GenBank/DDBJ whole genome shotgun (WGS) entry which is preliminary data.</text>
</comment>
<sequence length="68" mass="7559">MGGGGEWSSQFLFYLPVLSFTGVFVFLGQDQERGTRSAANERKEKLQSHVYGELSILLLLFQGSIGLF</sequence>
<feature type="transmembrane region" description="Helical" evidence="1">
    <location>
        <begin position="12"/>
        <end position="29"/>
    </location>
</feature>
<evidence type="ECO:0000313" key="2">
    <source>
        <dbReference type="EMBL" id="PON66176.1"/>
    </source>
</evidence>
<gene>
    <name evidence="2" type="ORF">TorRG33x02_268690</name>
</gene>
<feature type="transmembrane region" description="Helical" evidence="1">
    <location>
        <begin position="50"/>
        <end position="67"/>
    </location>
</feature>
<keyword evidence="1" id="KW-0472">Membrane</keyword>
<dbReference type="AlphaFoldDB" id="A0A2P5CYR7"/>
<keyword evidence="3" id="KW-1185">Reference proteome</keyword>
<reference evidence="3" key="1">
    <citation type="submission" date="2016-06" db="EMBL/GenBank/DDBJ databases">
        <title>Parallel loss of symbiosis genes in relatives of nitrogen-fixing non-legume Parasponia.</title>
        <authorList>
            <person name="Van Velzen R."/>
            <person name="Holmer R."/>
            <person name="Bu F."/>
            <person name="Rutten L."/>
            <person name="Van Zeijl A."/>
            <person name="Liu W."/>
            <person name="Santuari L."/>
            <person name="Cao Q."/>
            <person name="Sharma T."/>
            <person name="Shen D."/>
            <person name="Roswanjaya Y."/>
            <person name="Wardhani T."/>
            <person name="Kalhor M.S."/>
            <person name="Jansen J."/>
            <person name="Van den Hoogen J."/>
            <person name="Gungor B."/>
            <person name="Hartog M."/>
            <person name="Hontelez J."/>
            <person name="Verver J."/>
            <person name="Yang W.-C."/>
            <person name="Schijlen E."/>
            <person name="Repin R."/>
            <person name="Schilthuizen M."/>
            <person name="Schranz E."/>
            <person name="Heidstra R."/>
            <person name="Miyata K."/>
            <person name="Fedorova E."/>
            <person name="Kohlen W."/>
            <person name="Bisseling T."/>
            <person name="Smit S."/>
            <person name="Geurts R."/>
        </authorList>
    </citation>
    <scope>NUCLEOTIDE SEQUENCE [LARGE SCALE GENOMIC DNA]</scope>
    <source>
        <strain evidence="3">cv. RG33-2</strain>
    </source>
</reference>
<dbReference type="InParanoid" id="A0A2P5CYR7"/>
<evidence type="ECO:0008006" key="4">
    <source>
        <dbReference type="Google" id="ProtNLM"/>
    </source>
</evidence>
<accession>A0A2P5CYR7</accession>
<proteinExistence type="predicted"/>
<dbReference type="EMBL" id="JXTC01000314">
    <property type="protein sequence ID" value="PON66176.1"/>
    <property type="molecule type" value="Genomic_DNA"/>
</dbReference>
<evidence type="ECO:0000256" key="1">
    <source>
        <dbReference type="SAM" id="Phobius"/>
    </source>
</evidence>
<dbReference type="Proteomes" id="UP000237000">
    <property type="component" value="Unassembled WGS sequence"/>
</dbReference>
<protein>
    <recommendedName>
        <fullName evidence="4">Transmembrane protein</fullName>
    </recommendedName>
</protein>
<keyword evidence="1" id="KW-1133">Transmembrane helix</keyword>